<keyword evidence="4" id="KW-1003">Cell membrane</keyword>
<comment type="subcellular location">
    <subcellularLocation>
        <location evidence="1">Cell membrane</location>
        <topology evidence="1">Multi-pass membrane protein</topology>
    </subcellularLocation>
</comment>
<dbReference type="CDD" id="cd12082">
    <property type="entry name" value="MATE_like"/>
    <property type="match status" value="1"/>
</dbReference>
<keyword evidence="7 9" id="KW-0472">Membrane</keyword>
<comment type="caution">
    <text evidence="10">The sequence shown here is derived from an EMBL/GenBank/DDBJ whole genome shotgun (WGS) entry which is preliminary data.</text>
</comment>
<feature type="transmembrane region" description="Helical" evidence="9">
    <location>
        <begin position="236"/>
        <end position="260"/>
    </location>
</feature>
<sequence length="585" mass="64597">MDNDLKDELLANGDTENEIHIANSENLANPILNKENQTNQRQLTDEDIRLGGSTPLKTVCFLSVGPLVSQLTSALYGVINTIWVSKALGDSGLTAIATYQNFDFIGRSFAAFLQVSATTKIASLFGEGLNSEATQVFTDLLRFSVICSIITPSLFIPLSKICVKWFGAEEFIINLGFKYIVPNLCLSIVPCIFLIGCGCLQAEGRSWLFSLTQVVALCLNMFVFCPLFLLGFKIGIAGAALATGLAELIPGVTIILLFYFGKFGIKPKLSQMLNKFSPHSFEALKLGLAQLILQISWCIPGIIVRKLIGLECDHDANLFNNVMAGFNTFNRYWPIEAAVPNAINIGFIPAAAYANGAKRYMRICWLLFHALWISVIWCSLATVLMMGFPIPMAKVFSNTPDYLYWAKVFLFNGNIATCVCEVPGIITSLLQAMKKGNQASVLSFLVQLLPVPVAAYFLYLSDKHNIPRLVYCYPIQTFFGVIVSIPFVVVVMREIFRKNREQALNGEVPVLDDENRRNENELDDVSVSNSGKLAALPSSSNENLDADENNKKPVSESLKRDANGDSIEDFIDEHHETDEANVSEL</sequence>
<protein>
    <recommendedName>
        <fullName evidence="12">MatE family protein</fullName>
    </recommendedName>
</protein>
<evidence type="ECO:0000256" key="5">
    <source>
        <dbReference type="ARBA" id="ARBA00022692"/>
    </source>
</evidence>
<feature type="transmembrane region" description="Helical" evidence="9">
    <location>
        <begin position="179"/>
        <end position="200"/>
    </location>
</feature>
<evidence type="ECO:0008006" key="12">
    <source>
        <dbReference type="Google" id="ProtNLM"/>
    </source>
</evidence>
<evidence type="ECO:0000256" key="2">
    <source>
        <dbReference type="ARBA" id="ARBA00010199"/>
    </source>
</evidence>
<feature type="compositionally biased region" description="Polar residues" evidence="8">
    <location>
        <begin position="531"/>
        <end position="543"/>
    </location>
</feature>
<keyword evidence="11" id="KW-1185">Reference proteome</keyword>
<keyword evidence="3" id="KW-0813">Transport</keyword>
<organism evidence="10 11">
    <name type="scientific">Tritrichomonas musculus</name>
    <dbReference type="NCBI Taxonomy" id="1915356"/>
    <lineage>
        <taxon>Eukaryota</taxon>
        <taxon>Metamonada</taxon>
        <taxon>Parabasalia</taxon>
        <taxon>Tritrichomonadida</taxon>
        <taxon>Tritrichomonadidae</taxon>
        <taxon>Tritrichomonas</taxon>
    </lineage>
</organism>
<evidence type="ECO:0000256" key="6">
    <source>
        <dbReference type="ARBA" id="ARBA00022989"/>
    </source>
</evidence>
<feature type="compositionally biased region" description="Basic and acidic residues" evidence="8">
    <location>
        <begin position="548"/>
        <end position="563"/>
    </location>
</feature>
<feature type="transmembrane region" description="Helical" evidence="9">
    <location>
        <begin position="207"/>
        <end position="230"/>
    </location>
</feature>
<feature type="transmembrane region" description="Helical" evidence="9">
    <location>
        <begin position="473"/>
        <end position="492"/>
    </location>
</feature>
<keyword evidence="5 9" id="KW-0812">Transmembrane</keyword>
<feature type="region of interest" description="Disordered" evidence="8">
    <location>
        <begin position="531"/>
        <end position="585"/>
    </location>
</feature>
<name>A0ABR2H1X8_9EUKA</name>
<evidence type="ECO:0000256" key="8">
    <source>
        <dbReference type="SAM" id="MobiDB-lite"/>
    </source>
</evidence>
<evidence type="ECO:0000313" key="11">
    <source>
        <dbReference type="Proteomes" id="UP001470230"/>
    </source>
</evidence>
<evidence type="ECO:0000256" key="9">
    <source>
        <dbReference type="SAM" id="Phobius"/>
    </source>
</evidence>
<proteinExistence type="inferred from homology"/>
<evidence type="ECO:0000313" key="10">
    <source>
        <dbReference type="EMBL" id="KAK8840165.1"/>
    </source>
</evidence>
<evidence type="ECO:0000256" key="4">
    <source>
        <dbReference type="ARBA" id="ARBA00022475"/>
    </source>
</evidence>
<feature type="transmembrane region" description="Helical" evidence="9">
    <location>
        <begin position="363"/>
        <end position="388"/>
    </location>
</feature>
<accession>A0ABR2H1X8</accession>
<feature type="transmembrane region" description="Helical" evidence="9">
    <location>
        <begin position="442"/>
        <end position="461"/>
    </location>
</feature>
<dbReference type="PANTHER" id="PTHR43549">
    <property type="entry name" value="MULTIDRUG RESISTANCE PROTEIN YPNP-RELATED"/>
    <property type="match status" value="1"/>
</dbReference>
<evidence type="ECO:0000256" key="7">
    <source>
        <dbReference type="ARBA" id="ARBA00023136"/>
    </source>
</evidence>
<evidence type="ECO:0000256" key="3">
    <source>
        <dbReference type="ARBA" id="ARBA00022448"/>
    </source>
</evidence>
<reference evidence="10 11" key="1">
    <citation type="submission" date="2024-04" db="EMBL/GenBank/DDBJ databases">
        <title>Tritrichomonas musculus Genome.</title>
        <authorList>
            <person name="Alves-Ferreira E."/>
            <person name="Grigg M."/>
            <person name="Lorenzi H."/>
            <person name="Galac M."/>
        </authorList>
    </citation>
    <scope>NUCLEOTIDE SEQUENCE [LARGE SCALE GENOMIC DNA]</scope>
    <source>
        <strain evidence="10 11">EAF2021</strain>
    </source>
</reference>
<dbReference type="EMBL" id="JAPFFF010000048">
    <property type="protein sequence ID" value="KAK8840165.1"/>
    <property type="molecule type" value="Genomic_DNA"/>
</dbReference>
<keyword evidence="6 9" id="KW-1133">Transmembrane helix</keyword>
<dbReference type="InterPro" id="IPR002528">
    <property type="entry name" value="MATE_fam"/>
</dbReference>
<dbReference type="Pfam" id="PF01554">
    <property type="entry name" value="MatE"/>
    <property type="match status" value="2"/>
</dbReference>
<feature type="transmembrane region" description="Helical" evidence="9">
    <location>
        <begin position="408"/>
        <end position="430"/>
    </location>
</feature>
<comment type="similarity">
    <text evidence="2">Belongs to the multi antimicrobial extrusion (MATE) (TC 2.A.66.1) family.</text>
</comment>
<dbReference type="Proteomes" id="UP001470230">
    <property type="component" value="Unassembled WGS sequence"/>
</dbReference>
<dbReference type="PANTHER" id="PTHR43549:SF2">
    <property type="entry name" value="MULTIDRUG RESISTANCE PROTEIN NORM-RELATED"/>
    <property type="match status" value="1"/>
</dbReference>
<dbReference type="InterPro" id="IPR052031">
    <property type="entry name" value="Membrane_Transporter-Flippase"/>
</dbReference>
<gene>
    <name evidence="10" type="ORF">M9Y10_031105</name>
</gene>
<evidence type="ECO:0000256" key="1">
    <source>
        <dbReference type="ARBA" id="ARBA00004651"/>
    </source>
</evidence>